<name>A0ABP7NR70_9SPHI</name>
<sequence length="246" mass="27699">MAQQVGTIKLKGKVGDLSFYERNNIYQARAKGGVDAKRIKNDIAFERTRENNSEFAKASQAAKKLRQLFRIILLQVPDPKMNFNLTSRFLRIVKADQINNRGSRNVLAENYRLLQNFQFNSNNHLYNTFLEDIASSINLVDQYVEIKIPAIHPKISIVAPGEVTHFRLITSAASIGTENECASLLDSEILNINDATESQTFKINLVLKAHEPIIILFGITFFTTSLNCVVPLQNGDLNTLGVIKIY</sequence>
<proteinExistence type="predicted"/>
<evidence type="ECO:0000313" key="2">
    <source>
        <dbReference type="Proteomes" id="UP001501081"/>
    </source>
</evidence>
<gene>
    <name evidence="1" type="ORF">GCM10022246_03440</name>
</gene>
<keyword evidence="2" id="KW-1185">Reference proteome</keyword>
<reference evidence="2" key="1">
    <citation type="journal article" date="2019" name="Int. J. Syst. Evol. Microbiol.">
        <title>The Global Catalogue of Microorganisms (GCM) 10K type strain sequencing project: providing services to taxonomists for standard genome sequencing and annotation.</title>
        <authorList>
            <consortium name="The Broad Institute Genomics Platform"/>
            <consortium name="The Broad Institute Genome Sequencing Center for Infectious Disease"/>
            <person name="Wu L."/>
            <person name="Ma J."/>
        </authorList>
    </citation>
    <scope>NUCLEOTIDE SEQUENCE [LARGE SCALE GENOMIC DNA]</scope>
    <source>
        <strain evidence="2">JCM 17338</strain>
    </source>
</reference>
<dbReference type="Proteomes" id="UP001501081">
    <property type="component" value="Unassembled WGS sequence"/>
</dbReference>
<dbReference type="EMBL" id="BAABAK010000001">
    <property type="protein sequence ID" value="GAA3952477.1"/>
    <property type="molecule type" value="Genomic_DNA"/>
</dbReference>
<evidence type="ECO:0000313" key="1">
    <source>
        <dbReference type="EMBL" id="GAA3952477.1"/>
    </source>
</evidence>
<dbReference type="RefSeq" id="WP_344764430.1">
    <property type="nucleotide sequence ID" value="NZ_BAABAK010000001.1"/>
</dbReference>
<organism evidence="1 2">
    <name type="scientific">Pedobacter ginsengiterrae</name>
    <dbReference type="NCBI Taxonomy" id="871696"/>
    <lineage>
        <taxon>Bacteria</taxon>
        <taxon>Pseudomonadati</taxon>
        <taxon>Bacteroidota</taxon>
        <taxon>Sphingobacteriia</taxon>
        <taxon>Sphingobacteriales</taxon>
        <taxon>Sphingobacteriaceae</taxon>
        <taxon>Pedobacter</taxon>
    </lineage>
</organism>
<comment type="caution">
    <text evidence="1">The sequence shown here is derived from an EMBL/GenBank/DDBJ whole genome shotgun (WGS) entry which is preliminary data.</text>
</comment>
<accession>A0ABP7NR70</accession>
<protein>
    <submittedName>
        <fullName evidence="1">Uncharacterized protein</fullName>
    </submittedName>
</protein>